<evidence type="ECO:0000256" key="5">
    <source>
        <dbReference type="PROSITE-ProRule" id="PRU00459"/>
    </source>
</evidence>
<organism evidence="11">
    <name type="scientific">Haemonchus placei</name>
    <name type="common">Barber's pole worm</name>
    <dbReference type="NCBI Taxonomy" id="6290"/>
    <lineage>
        <taxon>Eukaryota</taxon>
        <taxon>Metazoa</taxon>
        <taxon>Ecdysozoa</taxon>
        <taxon>Nematoda</taxon>
        <taxon>Chromadorea</taxon>
        <taxon>Rhabditida</taxon>
        <taxon>Rhabditina</taxon>
        <taxon>Rhabditomorpha</taxon>
        <taxon>Strongyloidea</taxon>
        <taxon>Trichostrongylidae</taxon>
        <taxon>Haemonchus</taxon>
    </lineage>
</organism>
<keyword evidence="4" id="KW-0539">Nucleus</keyword>
<reference evidence="11" key="1">
    <citation type="submission" date="2017-02" db="UniProtKB">
        <authorList>
            <consortium name="WormBaseParasite"/>
        </authorList>
    </citation>
    <scope>IDENTIFICATION</scope>
</reference>
<dbReference type="Gene3D" id="2.30.30.140">
    <property type="match status" value="2"/>
</dbReference>
<dbReference type="PROSITE" id="PS51079">
    <property type="entry name" value="MBT"/>
    <property type="match status" value="1"/>
</dbReference>
<keyword evidence="7" id="KW-0812">Transmembrane</keyword>
<dbReference type="WBParaSite" id="HPLM_0001123501-mRNA-1">
    <property type="protein sequence ID" value="HPLM_0001123501-mRNA-1"/>
    <property type="gene ID" value="HPLM_0001123501"/>
</dbReference>
<dbReference type="Gene3D" id="3.90.1150.190">
    <property type="entry name" value="SLED domain"/>
    <property type="match status" value="1"/>
</dbReference>
<dbReference type="EMBL" id="UZAF01017502">
    <property type="protein sequence ID" value="VDO42291.1"/>
    <property type="molecule type" value="Genomic_DNA"/>
</dbReference>
<proteinExistence type="predicted"/>
<dbReference type="GO" id="GO:0005634">
    <property type="term" value="C:nucleus"/>
    <property type="evidence" value="ECO:0007669"/>
    <property type="project" value="UniProtKB-SubCell"/>
</dbReference>
<keyword evidence="10" id="KW-1185">Reference proteome</keyword>
<dbReference type="PANTHER" id="PTHR12247:SF132">
    <property type="entry name" value="POLYCOMB PROTEIN SCM"/>
    <property type="match status" value="1"/>
</dbReference>
<dbReference type="GO" id="GO:0003682">
    <property type="term" value="F:chromatin binding"/>
    <property type="evidence" value="ECO:0007669"/>
    <property type="project" value="TreeGrafter"/>
</dbReference>
<dbReference type="Pfam" id="PF12140">
    <property type="entry name" value="SLED"/>
    <property type="match status" value="1"/>
</dbReference>
<dbReference type="GO" id="GO:0045892">
    <property type="term" value="P:negative regulation of DNA-templated transcription"/>
    <property type="evidence" value="ECO:0007669"/>
    <property type="project" value="TreeGrafter"/>
</dbReference>
<evidence type="ECO:0000256" key="2">
    <source>
        <dbReference type="ARBA" id="ARBA00022491"/>
    </source>
</evidence>
<dbReference type="InterPro" id="IPR021987">
    <property type="entry name" value="SLED"/>
</dbReference>
<accession>A0A0N4WJN5</accession>
<dbReference type="OMA" id="RIELCCK"/>
<sequence>MPLQPRLEYDKVFNPTKPESFNWQSYFIATGTNPCTDEVLFGHVRYLEQTVAERLFEHGKHIFVKSENDNERVARIELCCKGRLMINYLNTDEKDKREDCAGEIAINDVVINANEVERSIKRVLSEEKDKRRKWDFLDVEQISKYKGVLDRRLNDLIKEDQYFEVQDAAEPRCVFCCKVLANFGGIVIYEALDYVMTINITDPRCHPMGWASRHQEDSVAYCPGKYSAEAIKNYTKNAVPEIIFRRIELKEHFFKIGSLVEVQDAEQRAVIYPGHVTEIINSRFVRIVSSSFGSVDTREIVAHRGSPGVFPQGFCASIGYQLSIPRSSAMLKGRSPDTVWSWKTYAAHWGIPGIPTSEVNFEPHVSREKITAMRHVEVFCYRQGVMYAALIHRAVRNLVLIELSCDTTPNPPLMFPIGSDCIFPCGFAAAHDIPFVAEPPFLSLPPLKSGGVRFDMLKNEYSSKPGNIFQERKPTDKTFLPEFWLKDDVWLPRIYVHPSCRMGPWLVRSQVAALARYYEAGPLLHVFKVLIVDLYQCVAIEHRLEMQSMLNTDDEDVAVLHVKFKWRTSPDHVLMRVPVCKTARQACGWLRVLLRSLGCCPNMFSFETTPRCNCNKLSLDERRRVTDSPAEFVRKGVHTNSVEKRRRRTAKTGAAKRRRTQPLSPSKGTDQQNCRVATISDDDFSRSSIDEMPRLQPADTTDFMPNGRNHIEEMNQQCSSSDEMPTTTFNGLSNNDSSPPRPLRIEGDAMDWDEKQLLHFLRTTFPDLNDVTNVLQREHIDGAHLLVMSQQDCIDSLGLNLGPALRLYEVIQASDSYFLVFLIVMVYSYWFILIMNEENFIKTIVWFLVLAAQPNSTRIRRAN</sequence>
<keyword evidence="7" id="KW-1133">Transmembrane helix</keyword>
<dbReference type="STRING" id="6290.A0A0N4WJN5"/>
<feature type="compositionally biased region" description="Polar residues" evidence="6">
    <location>
        <begin position="661"/>
        <end position="673"/>
    </location>
</feature>
<feature type="compositionally biased region" description="Basic residues" evidence="6">
    <location>
        <begin position="644"/>
        <end position="660"/>
    </location>
</feature>
<reference evidence="9 10" key="2">
    <citation type="submission" date="2018-11" db="EMBL/GenBank/DDBJ databases">
        <authorList>
            <consortium name="Pathogen Informatics"/>
        </authorList>
    </citation>
    <scope>NUCLEOTIDE SEQUENCE [LARGE SCALE GENOMIC DNA]</scope>
    <source>
        <strain evidence="9 10">MHpl1</strain>
    </source>
</reference>
<dbReference type="CDD" id="cd20095">
    <property type="entry name" value="MBT_SFMBT_rpt3"/>
    <property type="match status" value="1"/>
</dbReference>
<dbReference type="Gene3D" id="1.10.150.50">
    <property type="entry name" value="Transcription Factor, Ets-1"/>
    <property type="match status" value="1"/>
</dbReference>
<feature type="transmembrane region" description="Helical" evidence="7">
    <location>
        <begin position="816"/>
        <end position="834"/>
    </location>
</feature>
<dbReference type="AlphaFoldDB" id="A0A0N4WJN5"/>
<keyword evidence="7" id="KW-0472">Membrane</keyword>
<evidence type="ECO:0000313" key="11">
    <source>
        <dbReference type="WBParaSite" id="HPLM_0001123501-mRNA-1"/>
    </source>
</evidence>
<dbReference type="PANTHER" id="PTHR12247">
    <property type="entry name" value="POLYCOMB GROUP PROTEIN"/>
    <property type="match status" value="1"/>
</dbReference>
<evidence type="ECO:0000256" key="1">
    <source>
        <dbReference type="ARBA" id="ARBA00004123"/>
    </source>
</evidence>
<dbReference type="InterPro" id="IPR013761">
    <property type="entry name" value="SAM/pointed_sf"/>
</dbReference>
<dbReference type="Proteomes" id="UP000268014">
    <property type="component" value="Unassembled WGS sequence"/>
</dbReference>
<gene>
    <name evidence="9" type="ORF">HPLM_LOCUS11227</name>
</gene>
<evidence type="ECO:0000256" key="7">
    <source>
        <dbReference type="SAM" id="Phobius"/>
    </source>
</evidence>
<name>A0A0N4WJN5_HAEPC</name>
<evidence type="ECO:0000313" key="10">
    <source>
        <dbReference type="Proteomes" id="UP000268014"/>
    </source>
</evidence>
<dbReference type="SUPFAM" id="SSF63748">
    <property type="entry name" value="Tudor/PWWP/MBT"/>
    <property type="match status" value="1"/>
</dbReference>
<dbReference type="InterPro" id="IPR038348">
    <property type="entry name" value="SLED_sf"/>
</dbReference>
<evidence type="ECO:0000313" key="9">
    <source>
        <dbReference type="EMBL" id="VDO42291.1"/>
    </source>
</evidence>
<keyword evidence="3" id="KW-0677">Repeat</keyword>
<feature type="domain" description="SLED" evidence="8">
    <location>
        <begin position="492"/>
        <end position="605"/>
    </location>
</feature>
<feature type="region of interest" description="Disordered" evidence="6">
    <location>
        <begin position="635"/>
        <end position="673"/>
    </location>
</feature>
<evidence type="ECO:0000259" key="8">
    <source>
        <dbReference type="Pfam" id="PF12140"/>
    </source>
</evidence>
<dbReference type="InterPro" id="IPR004092">
    <property type="entry name" value="Mbt"/>
</dbReference>
<evidence type="ECO:0000256" key="4">
    <source>
        <dbReference type="ARBA" id="ARBA00023242"/>
    </source>
</evidence>
<dbReference type="Pfam" id="PF02820">
    <property type="entry name" value="MBT"/>
    <property type="match status" value="1"/>
</dbReference>
<keyword evidence="2" id="KW-0678">Repressor</keyword>
<dbReference type="GO" id="GO:0042393">
    <property type="term" value="F:histone binding"/>
    <property type="evidence" value="ECO:0007669"/>
    <property type="project" value="TreeGrafter"/>
</dbReference>
<feature type="repeat" description="MBT" evidence="5">
    <location>
        <begin position="208"/>
        <end position="325"/>
    </location>
</feature>
<protein>
    <submittedName>
        <fullName evidence="11">SLED domain-containing protein</fullName>
    </submittedName>
</protein>
<evidence type="ECO:0000256" key="3">
    <source>
        <dbReference type="ARBA" id="ARBA00022737"/>
    </source>
</evidence>
<dbReference type="SMART" id="SM00561">
    <property type="entry name" value="MBT"/>
    <property type="match status" value="1"/>
</dbReference>
<dbReference type="SUPFAM" id="SSF47769">
    <property type="entry name" value="SAM/Pointed domain"/>
    <property type="match status" value="1"/>
</dbReference>
<dbReference type="InterPro" id="IPR050548">
    <property type="entry name" value="PcG_chromatin_remod_factors"/>
</dbReference>
<evidence type="ECO:0000256" key="6">
    <source>
        <dbReference type="SAM" id="MobiDB-lite"/>
    </source>
</evidence>
<dbReference type="OrthoDB" id="5912862at2759"/>
<comment type="subcellular location">
    <subcellularLocation>
        <location evidence="1">Nucleus</location>
    </subcellularLocation>
</comment>